<comment type="caution">
    <text evidence="4">The sequence shown here is derived from an EMBL/GenBank/DDBJ whole genome shotgun (WGS) entry which is preliminary data.</text>
</comment>
<dbReference type="Gene3D" id="2.60.120.200">
    <property type="match status" value="1"/>
</dbReference>
<dbReference type="AlphaFoldDB" id="A0AAD5AUG3"/>
<evidence type="ECO:0000256" key="1">
    <source>
        <dbReference type="ARBA" id="ARBA00022734"/>
    </source>
</evidence>
<evidence type="ECO:0000259" key="3">
    <source>
        <dbReference type="PROSITE" id="PS51304"/>
    </source>
</evidence>
<accession>A0AAD5AUG3</accession>
<evidence type="ECO:0000313" key="4">
    <source>
        <dbReference type="EMBL" id="KAI5623058.1"/>
    </source>
</evidence>
<gene>
    <name evidence="4" type="ORF">C0J50_17312</name>
</gene>
<keyword evidence="1 2" id="KW-0430">Lectin</keyword>
<name>A0AAD5AUG3_SILAS</name>
<dbReference type="InterPro" id="IPR001079">
    <property type="entry name" value="Galectin_CRD"/>
</dbReference>
<keyword evidence="5" id="KW-1185">Reference proteome</keyword>
<evidence type="ECO:0000313" key="5">
    <source>
        <dbReference type="Proteomes" id="UP001205998"/>
    </source>
</evidence>
<evidence type="ECO:0000256" key="2">
    <source>
        <dbReference type="RuleBase" id="RU102079"/>
    </source>
</evidence>
<dbReference type="EMBL" id="MU551605">
    <property type="protein sequence ID" value="KAI5623058.1"/>
    <property type="molecule type" value="Genomic_DNA"/>
</dbReference>
<dbReference type="Pfam" id="PF00337">
    <property type="entry name" value="Gal-bind_lectin"/>
    <property type="match status" value="1"/>
</dbReference>
<proteinExistence type="predicted"/>
<dbReference type="SMART" id="SM00908">
    <property type="entry name" value="Gal-bind_lectin"/>
    <property type="match status" value="1"/>
</dbReference>
<feature type="non-terminal residue" evidence="4">
    <location>
        <position position="135"/>
    </location>
</feature>
<dbReference type="SUPFAM" id="SSF49899">
    <property type="entry name" value="Concanavalin A-like lectins/glucanases"/>
    <property type="match status" value="1"/>
</dbReference>
<dbReference type="CDD" id="cd00070">
    <property type="entry name" value="GLECT"/>
    <property type="match status" value="1"/>
</dbReference>
<dbReference type="InterPro" id="IPR044156">
    <property type="entry name" value="Galectin-like"/>
</dbReference>
<dbReference type="GO" id="GO:0005615">
    <property type="term" value="C:extracellular space"/>
    <property type="evidence" value="ECO:0007669"/>
    <property type="project" value="TreeGrafter"/>
</dbReference>
<dbReference type="GO" id="GO:0016936">
    <property type="term" value="F:galactoside binding"/>
    <property type="evidence" value="ECO:0007669"/>
    <property type="project" value="TreeGrafter"/>
</dbReference>
<feature type="domain" description="Galectin" evidence="3">
    <location>
        <begin position="4"/>
        <end position="135"/>
    </location>
</feature>
<dbReference type="InterPro" id="IPR013320">
    <property type="entry name" value="ConA-like_dom_sf"/>
</dbReference>
<reference evidence="4" key="1">
    <citation type="submission" date="2018-07" db="EMBL/GenBank/DDBJ databases">
        <title>Comparative genomics of catfishes provides insights into carnivory and benthic adaptation.</title>
        <authorList>
            <person name="Zhang Y."/>
            <person name="Wang D."/>
            <person name="Peng Z."/>
            <person name="Zheng S."/>
            <person name="Shao F."/>
            <person name="Tao W."/>
        </authorList>
    </citation>
    <scope>NUCLEOTIDE SEQUENCE</scope>
    <source>
        <strain evidence="4">Chongqing</strain>
    </source>
</reference>
<dbReference type="FunFam" id="2.60.120.200:FF:000021">
    <property type="entry name" value="Galectin"/>
    <property type="match status" value="1"/>
</dbReference>
<dbReference type="SMART" id="SM00276">
    <property type="entry name" value="GLECT"/>
    <property type="match status" value="1"/>
</dbReference>
<dbReference type="Proteomes" id="UP001205998">
    <property type="component" value="Unassembled WGS sequence"/>
</dbReference>
<dbReference type="GO" id="GO:0030246">
    <property type="term" value="F:carbohydrate binding"/>
    <property type="evidence" value="ECO:0007669"/>
    <property type="project" value="UniProtKB-UniRule"/>
</dbReference>
<dbReference type="PANTHER" id="PTHR11346">
    <property type="entry name" value="GALECTIN"/>
    <property type="match status" value="1"/>
</dbReference>
<feature type="non-terminal residue" evidence="4">
    <location>
        <position position="1"/>
    </location>
</feature>
<dbReference type="PANTHER" id="PTHR11346:SF112">
    <property type="entry name" value="GALECTIN"/>
    <property type="match status" value="1"/>
</dbReference>
<organism evidence="4 5">
    <name type="scientific">Silurus asotus</name>
    <name type="common">Amur catfish</name>
    <name type="synonym">Parasilurus asotus</name>
    <dbReference type="NCBI Taxonomy" id="30991"/>
    <lineage>
        <taxon>Eukaryota</taxon>
        <taxon>Metazoa</taxon>
        <taxon>Chordata</taxon>
        <taxon>Craniata</taxon>
        <taxon>Vertebrata</taxon>
        <taxon>Euteleostomi</taxon>
        <taxon>Actinopterygii</taxon>
        <taxon>Neopterygii</taxon>
        <taxon>Teleostei</taxon>
        <taxon>Ostariophysi</taxon>
        <taxon>Siluriformes</taxon>
        <taxon>Siluridae</taxon>
        <taxon>Silurus</taxon>
    </lineage>
</organism>
<protein>
    <recommendedName>
        <fullName evidence="2">Galectin</fullName>
    </recommendedName>
</protein>
<dbReference type="GO" id="GO:0043236">
    <property type="term" value="F:laminin binding"/>
    <property type="evidence" value="ECO:0007669"/>
    <property type="project" value="TreeGrafter"/>
</dbReference>
<sequence>LFQGVVVQNWSFKSGQTLTITGVPNHDATNFAINIGNSPDEIALHMNPRFDAHGDNRTVVCNSFQGGSWCEEHRPDNFAFNQGEEFKIWIKFTREEFTITLPDQSEIRFPNRPGGEKYSFMNFDGEMRICSVEIK</sequence>
<dbReference type="PROSITE" id="PS51304">
    <property type="entry name" value="GALECTIN"/>
    <property type="match status" value="1"/>
</dbReference>